<reference evidence="2 3" key="1">
    <citation type="journal article" date="2021" name="DNA Res.">
        <title>Genome analysis of Candida subhashii reveals its hybrid nature and dual mitochondrial genome conformations.</title>
        <authorList>
            <person name="Mixao V."/>
            <person name="Hegedusova E."/>
            <person name="Saus E."/>
            <person name="Pryszcz L.P."/>
            <person name="Cillingova A."/>
            <person name="Nosek J."/>
            <person name="Gabaldon T."/>
        </authorList>
    </citation>
    <scope>NUCLEOTIDE SEQUENCE [LARGE SCALE GENOMIC DNA]</scope>
    <source>
        <strain evidence="2 3">CBS 10753</strain>
    </source>
</reference>
<feature type="compositionally biased region" description="Low complexity" evidence="1">
    <location>
        <begin position="29"/>
        <end position="39"/>
    </location>
</feature>
<accession>A0A8J5QCJ2</accession>
<name>A0A8J5QCJ2_9ASCO</name>
<dbReference type="RefSeq" id="XP_049261190.1">
    <property type="nucleotide sequence ID" value="XM_049409547.1"/>
</dbReference>
<organism evidence="2 3">
    <name type="scientific">[Candida] subhashii</name>
    <dbReference type="NCBI Taxonomy" id="561895"/>
    <lineage>
        <taxon>Eukaryota</taxon>
        <taxon>Fungi</taxon>
        <taxon>Dikarya</taxon>
        <taxon>Ascomycota</taxon>
        <taxon>Saccharomycotina</taxon>
        <taxon>Pichiomycetes</taxon>
        <taxon>Debaryomycetaceae</taxon>
        <taxon>Spathaspora</taxon>
    </lineage>
</organism>
<sequence length="575" mass="65712">MSSNSNLRKSMQVQVDNQRAAEALRIATQNAQHQQQQQQLHHRQQQEEHHQKLLMHQQQQLHHQQQSQLHHQQHQQHQQRQQQQQQQQQYHMQQAAVAHQQQQQQQSPQATEFSGLTEFDLKSRDSKYRRWTPKMDQFLIKLLSDVVHSYPKGAEATMTKKAWAYVTGQLRGANPETVYSTYTKYSCQQHLLNVNHHRYKIWFVLMLHQKNNPSNTGYSYRWNPDLGRFQIIDNTTGSLILDERQVKSLLYSESLSLPPLSAFNKGNLIVNDFFLSDNLKYMSVYHNEVLPLLIRLDPKYAEGLGDIYGEIPKFDYQEASHEYFKPLIPLKTKSSTSVNSTPKSKKRRHSTADSTTSSGTSVSGTVTANTTVGVVATSSGNSGLPHSHAHSHSHSHNHVPDADDVTSLPFSKSLLHDGPDPTDVTMHHLTRAHHQQHQNHIPNAMDESVDPALKRSRITDTTTIDFENALASAAIAAINSPPVTNGRDPTPYYIKDRKWFNKLINLHDSGLIGVDEVLSVCEGVRDNKIPLFMLNVLDHSYYPTRNNAGSMTEDIPDEEMAKRIREFMLPMVYNS</sequence>
<proteinExistence type="predicted"/>
<feature type="region of interest" description="Disordered" evidence="1">
    <location>
        <begin position="1"/>
        <end position="118"/>
    </location>
</feature>
<feature type="compositionally biased region" description="Polar residues" evidence="1">
    <location>
        <begin position="1"/>
        <end position="17"/>
    </location>
</feature>
<protein>
    <submittedName>
        <fullName evidence="2">Uncharacterized protein</fullName>
    </submittedName>
</protein>
<dbReference type="Proteomes" id="UP000694255">
    <property type="component" value="Unassembled WGS sequence"/>
</dbReference>
<dbReference type="EMBL" id="JAGSYN010000271">
    <property type="protein sequence ID" value="KAG7660957.1"/>
    <property type="molecule type" value="Genomic_DNA"/>
</dbReference>
<feature type="compositionally biased region" description="Polar residues" evidence="1">
    <location>
        <begin position="333"/>
        <end position="342"/>
    </location>
</feature>
<dbReference type="OrthoDB" id="4024958at2759"/>
<evidence type="ECO:0000313" key="3">
    <source>
        <dbReference type="Proteomes" id="UP000694255"/>
    </source>
</evidence>
<feature type="compositionally biased region" description="Basic residues" evidence="1">
    <location>
        <begin position="387"/>
        <end position="397"/>
    </location>
</feature>
<feature type="region of interest" description="Disordered" evidence="1">
    <location>
        <begin position="333"/>
        <end position="419"/>
    </location>
</feature>
<keyword evidence="3" id="KW-1185">Reference proteome</keyword>
<dbReference type="GeneID" id="73472277"/>
<feature type="compositionally biased region" description="Low complexity" evidence="1">
    <location>
        <begin position="352"/>
        <end position="383"/>
    </location>
</feature>
<comment type="caution">
    <text evidence="2">The sequence shown here is derived from an EMBL/GenBank/DDBJ whole genome shotgun (WGS) entry which is preliminary data.</text>
</comment>
<evidence type="ECO:0000256" key="1">
    <source>
        <dbReference type="SAM" id="MobiDB-lite"/>
    </source>
</evidence>
<gene>
    <name evidence="2" type="ORF">J8A68_005477</name>
</gene>
<dbReference type="AlphaFoldDB" id="A0A8J5QCJ2"/>
<evidence type="ECO:0000313" key="2">
    <source>
        <dbReference type="EMBL" id="KAG7660957.1"/>
    </source>
</evidence>
<feature type="compositionally biased region" description="Low complexity" evidence="1">
    <location>
        <begin position="54"/>
        <end position="110"/>
    </location>
</feature>